<accession>A0A7W8FWF7</accession>
<dbReference type="RefSeq" id="WP_183373938.1">
    <property type="nucleotide sequence ID" value="NZ_CALVCN010000017.1"/>
</dbReference>
<dbReference type="Proteomes" id="UP000521313">
    <property type="component" value="Unassembled WGS sequence"/>
</dbReference>
<feature type="transmembrane region" description="Helical" evidence="1">
    <location>
        <begin position="71"/>
        <end position="91"/>
    </location>
</feature>
<sequence>MNLKKTGLVVLGSLISGIGIAITIAVDLGSDPMTLFWIGIADTLHITVGQANLLVCAVILAVIFFVDRKQIHVGSILNPIVIALVTDSLAFLDFHGLPMMGRILMMIIGFAILAFGVAFYALADYGKGAYEALVFTLSKKLDKPVGPIRTTADILFALLGVLLGAHFALGTLLAILCMGLMIQICLKCLNKFFSDLVFQS</sequence>
<name>A0A7W8FWF7_9FIRM</name>
<feature type="transmembrane region" description="Helical" evidence="1">
    <location>
        <begin position="154"/>
        <end position="182"/>
    </location>
</feature>
<keyword evidence="1" id="KW-0472">Membrane</keyword>
<organism evidence="2 4">
    <name type="scientific">Faecalicoccus acidiformans</name>
    <dbReference type="NCBI Taxonomy" id="915173"/>
    <lineage>
        <taxon>Bacteria</taxon>
        <taxon>Bacillati</taxon>
        <taxon>Bacillota</taxon>
        <taxon>Erysipelotrichia</taxon>
        <taxon>Erysipelotrichales</taxon>
        <taxon>Erysipelotrichaceae</taxon>
        <taxon>Faecalicoccus</taxon>
    </lineage>
</organism>
<evidence type="ECO:0000256" key="1">
    <source>
        <dbReference type="SAM" id="Phobius"/>
    </source>
</evidence>
<dbReference type="AlphaFoldDB" id="A0A7W8FWF7"/>
<feature type="transmembrane region" description="Helical" evidence="1">
    <location>
        <begin position="103"/>
        <end position="123"/>
    </location>
</feature>
<keyword evidence="1" id="KW-0812">Transmembrane</keyword>
<comment type="caution">
    <text evidence="2">The sequence shown here is derived from an EMBL/GenBank/DDBJ whole genome shotgun (WGS) entry which is preliminary data.</text>
</comment>
<gene>
    <name evidence="3" type="ORF">H5982_04560</name>
    <name evidence="2" type="ORF">HNQ43_000213</name>
</gene>
<evidence type="ECO:0000313" key="4">
    <source>
        <dbReference type="Proteomes" id="UP000521313"/>
    </source>
</evidence>
<evidence type="ECO:0000313" key="2">
    <source>
        <dbReference type="EMBL" id="MBB5184178.1"/>
    </source>
</evidence>
<reference evidence="2 4" key="1">
    <citation type="submission" date="2020-08" db="EMBL/GenBank/DDBJ databases">
        <title>Genomic Encyclopedia of Type Strains, Phase IV (KMG-IV): sequencing the most valuable type-strain genomes for metagenomic binning, comparative biology and taxonomic classification.</title>
        <authorList>
            <person name="Goeker M."/>
        </authorList>
    </citation>
    <scope>NUCLEOTIDE SEQUENCE [LARGE SCALE GENOMIC DNA]</scope>
    <source>
        <strain evidence="2 4">DSM 26963</strain>
    </source>
</reference>
<dbReference type="EMBL" id="JACHHD010000002">
    <property type="protein sequence ID" value="MBB5184178.1"/>
    <property type="molecule type" value="Genomic_DNA"/>
</dbReference>
<feature type="transmembrane region" description="Helical" evidence="1">
    <location>
        <begin position="35"/>
        <end position="65"/>
    </location>
</feature>
<proteinExistence type="predicted"/>
<feature type="transmembrane region" description="Helical" evidence="1">
    <location>
        <begin position="6"/>
        <end position="28"/>
    </location>
</feature>
<evidence type="ECO:0008006" key="6">
    <source>
        <dbReference type="Google" id="ProtNLM"/>
    </source>
</evidence>
<dbReference type="InterPro" id="IPR038750">
    <property type="entry name" value="YczE/YyaS-like"/>
</dbReference>
<dbReference type="PANTHER" id="PTHR40078:SF1">
    <property type="entry name" value="INTEGRAL MEMBRANE PROTEIN"/>
    <property type="match status" value="1"/>
</dbReference>
<evidence type="ECO:0000313" key="5">
    <source>
        <dbReference type="Proteomes" id="UP000775500"/>
    </source>
</evidence>
<reference evidence="3 5" key="3">
    <citation type="journal article" date="2021" name="Sci. Rep.">
        <title>The distribution of antibiotic resistance genes in chicken gut microbiota commensals.</title>
        <authorList>
            <person name="Juricova H."/>
            <person name="Matiasovicova J."/>
            <person name="Kubasova T."/>
            <person name="Cejkova D."/>
            <person name="Rychlik I."/>
        </authorList>
    </citation>
    <scope>NUCLEOTIDE SEQUENCE [LARGE SCALE GENOMIC DNA]</scope>
    <source>
        <strain evidence="3 5">An423</strain>
    </source>
</reference>
<reference evidence="3" key="2">
    <citation type="submission" date="2020-08" db="EMBL/GenBank/DDBJ databases">
        <authorList>
            <person name="Cejkova D."/>
            <person name="Kubasova T."/>
            <person name="Jahodarova E."/>
            <person name="Rychlik I."/>
        </authorList>
    </citation>
    <scope>NUCLEOTIDE SEQUENCE</scope>
    <source>
        <strain evidence="3">An423</strain>
    </source>
</reference>
<evidence type="ECO:0000313" key="3">
    <source>
        <dbReference type="EMBL" id="MBM6831382.1"/>
    </source>
</evidence>
<keyword evidence="5" id="KW-1185">Reference proteome</keyword>
<protein>
    <recommendedName>
        <fullName evidence="6">YitT family protein</fullName>
    </recommendedName>
</protein>
<dbReference type="Proteomes" id="UP000775500">
    <property type="component" value="Unassembled WGS sequence"/>
</dbReference>
<dbReference type="EMBL" id="JACJLU010000004">
    <property type="protein sequence ID" value="MBM6831382.1"/>
    <property type="molecule type" value="Genomic_DNA"/>
</dbReference>
<dbReference type="PANTHER" id="PTHR40078">
    <property type="entry name" value="INTEGRAL MEMBRANE PROTEIN-RELATED"/>
    <property type="match status" value="1"/>
</dbReference>
<keyword evidence="1" id="KW-1133">Transmembrane helix</keyword>
<dbReference type="Pfam" id="PF19700">
    <property type="entry name" value="DUF6198"/>
    <property type="match status" value="1"/>
</dbReference>